<feature type="chain" id="PRO_5041204568" description="Glutaminase" evidence="2">
    <location>
        <begin position="17"/>
        <end position="845"/>
    </location>
</feature>
<dbReference type="InterPro" id="IPR032514">
    <property type="entry name" value="GtaA_central"/>
</dbReference>
<accession>A0AA40EIT5</accession>
<organism evidence="5 6">
    <name type="scientific">Apiosordaria backusii</name>
    <dbReference type="NCBI Taxonomy" id="314023"/>
    <lineage>
        <taxon>Eukaryota</taxon>
        <taxon>Fungi</taxon>
        <taxon>Dikarya</taxon>
        <taxon>Ascomycota</taxon>
        <taxon>Pezizomycotina</taxon>
        <taxon>Sordariomycetes</taxon>
        <taxon>Sordariomycetidae</taxon>
        <taxon>Sordariales</taxon>
        <taxon>Lasiosphaeriaceae</taxon>
        <taxon>Apiosordaria</taxon>
    </lineage>
</organism>
<evidence type="ECO:0000259" key="3">
    <source>
        <dbReference type="Pfam" id="PF16335"/>
    </source>
</evidence>
<proteinExistence type="predicted"/>
<dbReference type="AlphaFoldDB" id="A0AA40EIT5"/>
<dbReference type="EMBL" id="JAUKTV010000004">
    <property type="protein sequence ID" value="KAK0739818.1"/>
    <property type="molecule type" value="Genomic_DNA"/>
</dbReference>
<evidence type="ECO:0000256" key="1">
    <source>
        <dbReference type="SAM" id="MobiDB-lite"/>
    </source>
</evidence>
<dbReference type="Pfam" id="PF17168">
    <property type="entry name" value="DUF5127"/>
    <property type="match status" value="1"/>
</dbReference>
<dbReference type="PANTHER" id="PTHR31987:SF12">
    <property type="entry name" value="PUTATIVE (AFU_ORTHOLOGUE AFUA_3G10910)-RELATED"/>
    <property type="match status" value="1"/>
</dbReference>
<keyword evidence="6" id="KW-1185">Reference proteome</keyword>
<dbReference type="PANTHER" id="PTHR31987">
    <property type="entry name" value="GLUTAMINASE A-RELATED"/>
    <property type="match status" value="1"/>
</dbReference>
<evidence type="ECO:0000313" key="6">
    <source>
        <dbReference type="Proteomes" id="UP001172159"/>
    </source>
</evidence>
<feature type="region of interest" description="Disordered" evidence="1">
    <location>
        <begin position="660"/>
        <end position="684"/>
    </location>
</feature>
<dbReference type="InterPro" id="IPR052743">
    <property type="entry name" value="Glutaminase_GtaA"/>
</dbReference>
<evidence type="ECO:0008006" key="7">
    <source>
        <dbReference type="Google" id="ProtNLM"/>
    </source>
</evidence>
<reference evidence="5" key="1">
    <citation type="submission" date="2023-06" db="EMBL/GenBank/DDBJ databases">
        <title>Genome-scale phylogeny and comparative genomics of the fungal order Sordariales.</title>
        <authorList>
            <consortium name="Lawrence Berkeley National Laboratory"/>
            <person name="Hensen N."/>
            <person name="Bonometti L."/>
            <person name="Westerberg I."/>
            <person name="Brannstrom I.O."/>
            <person name="Guillou S."/>
            <person name="Cros-Aarteil S."/>
            <person name="Calhoun S."/>
            <person name="Haridas S."/>
            <person name="Kuo A."/>
            <person name="Mondo S."/>
            <person name="Pangilinan J."/>
            <person name="Riley R."/>
            <person name="Labutti K."/>
            <person name="Andreopoulos B."/>
            <person name="Lipzen A."/>
            <person name="Chen C."/>
            <person name="Yanf M."/>
            <person name="Daum C."/>
            <person name="Ng V."/>
            <person name="Clum A."/>
            <person name="Steindorff A."/>
            <person name="Ohm R."/>
            <person name="Martin F."/>
            <person name="Silar P."/>
            <person name="Natvig D."/>
            <person name="Lalanne C."/>
            <person name="Gautier V."/>
            <person name="Ament-Velasquez S.L."/>
            <person name="Kruys A."/>
            <person name="Hutchinson M.I."/>
            <person name="Powell A.J."/>
            <person name="Barry K."/>
            <person name="Miller A.N."/>
            <person name="Grigoriev I.V."/>
            <person name="Debuchy R."/>
            <person name="Gladieux P."/>
            <person name="Thoren M.H."/>
            <person name="Johannesson H."/>
        </authorList>
    </citation>
    <scope>NUCLEOTIDE SEQUENCE</scope>
    <source>
        <strain evidence="5">CBS 540.89</strain>
    </source>
</reference>
<protein>
    <recommendedName>
        <fullName evidence="7">Glutaminase</fullName>
    </recommendedName>
</protein>
<feature type="domain" description="Glutaminase A central" evidence="3">
    <location>
        <begin position="696"/>
        <end position="796"/>
    </location>
</feature>
<keyword evidence="2" id="KW-0732">Signal</keyword>
<evidence type="ECO:0000259" key="4">
    <source>
        <dbReference type="Pfam" id="PF17168"/>
    </source>
</evidence>
<dbReference type="Pfam" id="PF16335">
    <property type="entry name" value="GtaA_6_Hairpin"/>
    <property type="match status" value="3"/>
</dbReference>
<feature type="signal peptide" evidence="2">
    <location>
        <begin position="1"/>
        <end position="16"/>
    </location>
</feature>
<gene>
    <name evidence="5" type="ORF">B0T21DRAFT_285496</name>
</gene>
<name>A0AA40EIT5_9PEZI</name>
<feature type="domain" description="Glutaminase A central" evidence="3">
    <location>
        <begin position="530"/>
        <end position="649"/>
    </location>
</feature>
<sequence>MRFDFLALAALACASTLTPNTVPLIVRNPYLSTWLYHARDAPWENWPMFWTGAHVGFSVMASVPSSSKVYPLLGRPQDSLPSSHKSYKVAYPDYLGVTFDASTTNLTYSIPGPASSPVRLTLSFLSPITPSSTLRQAIPAAYMSIVAEGCFDVDVYTDLNGEWVTGNRDNTLRWELHEPPRQKQKNDNHTGTLIKTWKVARAHEQLLTEFADRAEWGTLHFSAPAEVHHQSGTSAILRQHFAEKGYLRNEVDKSFRRVMEDEPVFAFSKSFKLAEGGSGKGKCEKKEDSVLFTYALVQDPVVQFASARGLTLMKPLWQSYFSSADELVAYHYDDFETASALAWNYSDTLAKDAFESGSREYQDIAALSARQVLGATQFSGTPDDPILFLKEISSNGNFQTVDVIFPAFPFFLYTNPRWLAYLLEPLLEHQLSGQYPNDYSMHDLGSHFPNATGHPDGRDEYMPVEECGNMLIMGLALANSLRYDTDPAFVYARACDSARAIPAAKTWWQTVDKYGIDLPRGAKISSTPKAAEKWLSRSYKLWKQWTGYLVRESLIPHNQLCTDDFAGWLANQTNLALKGIIGIKAMSAIADIVGEKEDAKFYRETAGEYIEKWQEYGISRDRTHAKLAYTWYGSWTTIYNLYADSLLCFHVDGGKNKSSLGYDRTKSGKQPRTESQVPLGQHHGQTYEVGKKGDVFIPDRVYQMQSDWYHAVLQKYGLPLDSRHLYTKSDWEFFAAAVTGRKTRTEILTSVAKWVNETETVTDRPFTDLYDTEGNGGFPGIYFMARPVVGGHFAFLALERACGGKAVDALEFLDRGGPREVDVELALMRDASTTEQYDDEGWEDL</sequence>
<evidence type="ECO:0000256" key="2">
    <source>
        <dbReference type="SAM" id="SignalP"/>
    </source>
</evidence>
<evidence type="ECO:0000313" key="5">
    <source>
        <dbReference type="EMBL" id="KAK0739818.1"/>
    </source>
</evidence>
<feature type="domain" description="Glutaminase A N-terminal" evidence="4">
    <location>
        <begin position="116"/>
        <end position="344"/>
    </location>
</feature>
<comment type="caution">
    <text evidence="5">The sequence shown here is derived from an EMBL/GenBank/DDBJ whole genome shotgun (WGS) entry which is preliminary data.</text>
</comment>
<dbReference type="InterPro" id="IPR033433">
    <property type="entry name" value="GtaA_N"/>
</dbReference>
<dbReference type="Proteomes" id="UP001172159">
    <property type="component" value="Unassembled WGS sequence"/>
</dbReference>
<feature type="compositionally biased region" description="Polar residues" evidence="1">
    <location>
        <begin position="668"/>
        <end position="678"/>
    </location>
</feature>
<feature type="domain" description="Glutaminase A central" evidence="3">
    <location>
        <begin position="358"/>
        <end position="480"/>
    </location>
</feature>